<dbReference type="Proteomes" id="UP000886998">
    <property type="component" value="Unassembled WGS sequence"/>
</dbReference>
<keyword evidence="3" id="KW-1185">Reference proteome</keyword>
<protein>
    <submittedName>
        <fullName evidence="2">Uncharacterized protein</fullName>
    </submittedName>
</protein>
<comment type="caution">
    <text evidence="2">The sequence shown here is derived from an EMBL/GenBank/DDBJ whole genome shotgun (WGS) entry which is preliminary data.</text>
</comment>
<proteinExistence type="predicted"/>
<evidence type="ECO:0000313" key="3">
    <source>
        <dbReference type="Proteomes" id="UP000886998"/>
    </source>
</evidence>
<feature type="compositionally biased region" description="Polar residues" evidence="1">
    <location>
        <begin position="11"/>
        <end position="26"/>
    </location>
</feature>
<evidence type="ECO:0000313" key="2">
    <source>
        <dbReference type="EMBL" id="GFS53766.1"/>
    </source>
</evidence>
<evidence type="ECO:0000256" key="1">
    <source>
        <dbReference type="SAM" id="MobiDB-lite"/>
    </source>
</evidence>
<sequence>MKRRNRYHVIKTTNKSKMPTESQHQIPSFPLPMDSSITHSVHRSGSRNHSVTPPCSKTPRSHPTDQPILNSGCRERLKMWT</sequence>
<name>A0A8X6MI42_9ARAC</name>
<accession>A0A8X6MI42</accession>
<dbReference type="AlphaFoldDB" id="A0A8X6MI42"/>
<gene>
    <name evidence="2" type="ORF">TNIN_380631</name>
</gene>
<dbReference type="EMBL" id="BMAV01026836">
    <property type="protein sequence ID" value="GFS53766.1"/>
    <property type="molecule type" value="Genomic_DNA"/>
</dbReference>
<reference evidence="2" key="1">
    <citation type="submission" date="2020-08" db="EMBL/GenBank/DDBJ databases">
        <title>Multicomponent nature underlies the extraordinary mechanical properties of spider dragline silk.</title>
        <authorList>
            <person name="Kono N."/>
            <person name="Nakamura H."/>
            <person name="Mori M."/>
            <person name="Yoshida Y."/>
            <person name="Ohtoshi R."/>
            <person name="Malay A.D."/>
            <person name="Moran D.A.P."/>
            <person name="Tomita M."/>
            <person name="Numata K."/>
            <person name="Arakawa K."/>
        </authorList>
    </citation>
    <scope>NUCLEOTIDE SEQUENCE</scope>
</reference>
<organism evidence="2 3">
    <name type="scientific">Trichonephila inaurata madagascariensis</name>
    <dbReference type="NCBI Taxonomy" id="2747483"/>
    <lineage>
        <taxon>Eukaryota</taxon>
        <taxon>Metazoa</taxon>
        <taxon>Ecdysozoa</taxon>
        <taxon>Arthropoda</taxon>
        <taxon>Chelicerata</taxon>
        <taxon>Arachnida</taxon>
        <taxon>Araneae</taxon>
        <taxon>Araneomorphae</taxon>
        <taxon>Entelegynae</taxon>
        <taxon>Araneoidea</taxon>
        <taxon>Nephilidae</taxon>
        <taxon>Trichonephila</taxon>
        <taxon>Trichonephila inaurata</taxon>
    </lineage>
</organism>
<feature type="region of interest" description="Disordered" evidence="1">
    <location>
        <begin position="1"/>
        <end position="81"/>
    </location>
</feature>